<dbReference type="STRING" id="1382522.W6MTL0"/>
<dbReference type="Proteomes" id="UP000019384">
    <property type="component" value="Unassembled WGS sequence"/>
</dbReference>
<dbReference type="InterPro" id="IPR052462">
    <property type="entry name" value="SLIRP/GR-RBP-like"/>
</dbReference>
<dbReference type="InterPro" id="IPR035979">
    <property type="entry name" value="RBD_domain_sf"/>
</dbReference>
<dbReference type="SMART" id="SM00360">
    <property type="entry name" value="RRM"/>
    <property type="match status" value="1"/>
</dbReference>
<evidence type="ECO:0000256" key="3">
    <source>
        <dbReference type="SAM" id="MobiDB-lite"/>
    </source>
</evidence>
<dbReference type="InterPro" id="IPR012677">
    <property type="entry name" value="Nucleotide-bd_a/b_plait_sf"/>
</dbReference>
<feature type="region of interest" description="Disordered" evidence="3">
    <location>
        <begin position="286"/>
        <end position="345"/>
    </location>
</feature>
<evidence type="ECO:0000256" key="2">
    <source>
        <dbReference type="PROSITE-ProRule" id="PRU00176"/>
    </source>
</evidence>
<feature type="compositionally biased region" description="Polar residues" evidence="3">
    <location>
        <begin position="325"/>
        <end position="345"/>
    </location>
</feature>
<feature type="compositionally biased region" description="Low complexity" evidence="3">
    <location>
        <begin position="22"/>
        <end position="46"/>
    </location>
</feature>
<dbReference type="InterPro" id="IPR000504">
    <property type="entry name" value="RRM_dom"/>
</dbReference>
<evidence type="ECO:0000313" key="6">
    <source>
        <dbReference type="Proteomes" id="UP000019384"/>
    </source>
</evidence>
<feature type="compositionally biased region" description="Polar residues" evidence="3">
    <location>
        <begin position="158"/>
        <end position="172"/>
    </location>
</feature>
<dbReference type="HOGENOM" id="CLU_020992_1_0_1"/>
<protein>
    <recommendedName>
        <fullName evidence="4">RRM domain-containing protein</fullName>
    </recommendedName>
</protein>
<name>W6MTL0_9ASCO</name>
<feature type="compositionally biased region" description="Low complexity" evidence="3">
    <location>
        <begin position="300"/>
        <end position="315"/>
    </location>
</feature>
<keyword evidence="6" id="KW-1185">Reference proteome</keyword>
<feature type="region of interest" description="Disordered" evidence="3">
    <location>
        <begin position="1"/>
        <end position="89"/>
    </location>
</feature>
<dbReference type="PROSITE" id="PS50102">
    <property type="entry name" value="RRM"/>
    <property type="match status" value="1"/>
</dbReference>
<sequence>MDIRQLSQTPLMEPNSVQRRPSISSLSSASGYASSTYGNSNSYSTAAIPPNTTGNSFLSSRVTQSRHFGPTSTQNLQQSPRASQNAQVSINQMGQQQGFNPNWLPQTTPMMNVGPWIEQQAQVAPDLNPLAPINSISMGALSQSMQPHLSDLDQLSMQVPSTAPSRNNSIGTKPQLDDKSGSVSDDEAKDDDLIPTAIVIKNIPFAIKKEQLLDVMTKLSLPLPYAFNYHFDNGVFRGLAFANFTSTDEASLVVNQLNGREIGGRKLRVEYKKMLPLVERERIEREKREKRGQLEEQHRSSSATSLASMYSTASAPAGAPANKFAQPTDTPQKGQQGISPSSVSSAVPDRLYAAMPQQPPIPPAGLDFNDPEVLELYSQFLVFRDDKERAHSELAYAAASSASQRRAIPQLCAFMGLSDSYENGLVIVKRLAPVNPGLIRSHSFTLQSQTGAIAGQGGRYRQQSPRNVGSSVPQSQSQSQQFSGFPPQQPQQQSQQQPPPPGLQSNSSTSNLALNAAMLRGPRPNSQLNLLAQPQGAKPGDFRIQQQQQSQFVGMMNSPNPQQQQQQTPFMAFNNGSSSSVQKTDDLPIRLDYLSFN</sequence>
<accession>W6MTL0</accession>
<dbReference type="SUPFAM" id="SSF54928">
    <property type="entry name" value="RNA-binding domain, RBD"/>
    <property type="match status" value="1"/>
</dbReference>
<dbReference type="FunFam" id="3.30.70.330:FF:001151">
    <property type="entry name" value="RNA-binding protein PIN4"/>
    <property type="match status" value="1"/>
</dbReference>
<reference evidence="5" key="2">
    <citation type="submission" date="2014-02" db="EMBL/GenBank/DDBJ databases">
        <title>Complete DNA sequence of /Kuraishia capsulata/ illustrates novel genomic features among budding yeasts (/Saccharomycotina/).</title>
        <authorList>
            <person name="Morales L."/>
            <person name="Noel B."/>
            <person name="Porcel B."/>
            <person name="Marcet-Houben M."/>
            <person name="Hullo M-F."/>
            <person name="Sacerdot C."/>
            <person name="Tekaia F."/>
            <person name="Leh-Louis V."/>
            <person name="Despons L."/>
            <person name="Khanna V."/>
            <person name="Aury J-M."/>
            <person name="Barbe V."/>
            <person name="Couloux A."/>
            <person name="Labadie K."/>
            <person name="Pelletier E."/>
            <person name="Souciet J-L."/>
            <person name="Boekhout T."/>
            <person name="Gabaldon T."/>
            <person name="Wincker P."/>
            <person name="Dujon B."/>
        </authorList>
    </citation>
    <scope>NUCLEOTIDE SEQUENCE</scope>
    <source>
        <strain evidence="5">CBS 1993</strain>
    </source>
</reference>
<feature type="compositionally biased region" description="Polar residues" evidence="3">
    <location>
        <begin position="50"/>
        <end position="89"/>
    </location>
</feature>
<feature type="compositionally biased region" description="Polar residues" evidence="3">
    <location>
        <begin position="1"/>
        <end position="21"/>
    </location>
</feature>
<dbReference type="EMBL" id="HG793125">
    <property type="protein sequence ID" value="CDK25110.1"/>
    <property type="molecule type" value="Genomic_DNA"/>
</dbReference>
<feature type="domain" description="RRM" evidence="4">
    <location>
        <begin position="196"/>
        <end position="274"/>
    </location>
</feature>
<dbReference type="GeneID" id="34518511"/>
<proteinExistence type="predicted"/>
<keyword evidence="1 2" id="KW-0694">RNA-binding</keyword>
<reference evidence="5" key="1">
    <citation type="submission" date="2013-12" db="EMBL/GenBank/DDBJ databases">
        <authorList>
            <person name="Genoscope - CEA"/>
        </authorList>
    </citation>
    <scope>NUCLEOTIDE SEQUENCE</scope>
    <source>
        <strain evidence="5">CBS 1993</strain>
    </source>
</reference>
<evidence type="ECO:0000256" key="1">
    <source>
        <dbReference type="ARBA" id="ARBA00022884"/>
    </source>
</evidence>
<dbReference type="AlphaFoldDB" id="W6MTL0"/>
<dbReference type="Gene3D" id="3.30.70.330">
    <property type="match status" value="1"/>
</dbReference>
<evidence type="ECO:0000259" key="4">
    <source>
        <dbReference type="PROSITE" id="PS50102"/>
    </source>
</evidence>
<feature type="compositionally biased region" description="Basic and acidic residues" evidence="3">
    <location>
        <begin position="286"/>
        <end position="299"/>
    </location>
</feature>
<evidence type="ECO:0000313" key="5">
    <source>
        <dbReference type="EMBL" id="CDK25110.1"/>
    </source>
</evidence>
<dbReference type="InterPro" id="IPR034186">
    <property type="entry name" value="PIN4-like_RRM"/>
</dbReference>
<dbReference type="GO" id="GO:0003723">
    <property type="term" value="F:RNA binding"/>
    <property type="evidence" value="ECO:0007669"/>
    <property type="project" value="UniProtKB-UniRule"/>
</dbReference>
<feature type="region of interest" description="Disordered" evidence="3">
    <location>
        <begin position="453"/>
        <end position="509"/>
    </location>
</feature>
<dbReference type="OrthoDB" id="434258at2759"/>
<feature type="compositionally biased region" description="Low complexity" evidence="3">
    <location>
        <begin position="470"/>
        <end position="496"/>
    </location>
</feature>
<organism evidence="5 6">
    <name type="scientific">Kuraishia capsulata CBS 1993</name>
    <dbReference type="NCBI Taxonomy" id="1382522"/>
    <lineage>
        <taxon>Eukaryota</taxon>
        <taxon>Fungi</taxon>
        <taxon>Dikarya</taxon>
        <taxon>Ascomycota</taxon>
        <taxon>Saccharomycotina</taxon>
        <taxon>Pichiomycetes</taxon>
        <taxon>Pichiales</taxon>
        <taxon>Pichiaceae</taxon>
        <taxon>Kuraishia</taxon>
    </lineage>
</organism>
<dbReference type="Pfam" id="PF00076">
    <property type="entry name" value="RRM_1"/>
    <property type="match status" value="1"/>
</dbReference>
<feature type="region of interest" description="Disordered" evidence="3">
    <location>
        <begin position="158"/>
        <end position="188"/>
    </location>
</feature>
<dbReference type="CDD" id="cd12253">
    <property type="entry name" value="RRM_PIN4_like"/>
    <property type="match status" value="1"/>
</dbReference>
<dbReference type="PANTHER" id="PTHR48027">
    <property type="entry name" value="HETEROGENEOUS NUCLEAR RIBONUCLEOPROTEIN 87F-RELATED"/>
    <property type="match status" value="1"/>
</dbReference>
<dbReference type="RefSeq" id="XP_022457123.1">
    <property type="nucleotide sequence ID" value="XM_022605678.1"/>
</dbReference>
<gene>
    <name evidence="5" type="ORF">KUCA_T00001077001</name>
</gene>